<dbReference type="Pfam" id="PF13401">
    <property type="entry name" value="AAA_22"/>
    <property type="match status" value="1"/>
</dbReference>
<proteinExistence type="predicted"/>
<keyword evidence="2" id="KW-0238">DNA-binding</keyword>
<dbReference type="GO" id="GO:0003677">
    <property type="term" value="F:DNA binding"/>
    <property type="evidence" value="ECO:0007669"/>
    <property type="project" value="UniProtKB-KW"/>
</dbReference>
<dbReference type="PRINTS" id="PR00038">
    <property type="entry name" value="HTHLUXR"/>
</dbReference>
<sequence>MNPGTPGDPAFIGRTALLDAVVTRALGAGSSVLTGPPGTGRSRLLHEVGLRLEHHGIEPIRLRTTASASSVPFGVLLGLLDRPTLLRVGAEDALGRAALVRAAVLALQPRAILVDEASLLDPGSAAFLLELARGGVPLVLATTSGRRVPDAVRALVDDGVAVPVRLDPLDAAAIGALAAGILGGPVDAALAGSLAAASGGSPSAAQEVLRAARRTGAVEHADGLWRLRGELPAPLGERRRAAAAFEAADRPTQDWLCAVALADELADDLADALCADEVADAAERAGWTVHDDRAGTTRLRTAAQVEAVLEGVATRQRRAAVRRLLDAVESLGRDLADRERIAHGAWRLEVGAPVEAAEALELGALTSLAAPDLAERFLRHAIAAGGGLPAEVALAEQLKRTNRLDEAEQLLGSGGTPAEHRSADDVQRVLAYVSGFGARRADQALEVLDAHLRTHGERPELLAVRGGLLWFAMRYREALPLLEPLRRGPVGFSAVFAAMQEVLVRTELGDAAGALEVARTMHAASLRTVGQIPEGPVMLEWVAARVPAVVELDLATADAPAVRGYERSLADGTDALRTPYAHLLGVLRTQQGDLDHAVQLLREAEGLPGIWRDSFLPVITADLGIALVRSGDLDEASETVARAAGLTASTSQQGRVRLAEAELLAASGDRAGSAAIAREVAERARAHGALVEEWDALADAVRYHDRAGAEALLGAEPLPGAARAAQRAHASAVLADEGPVLDAVGRRYWAAGLRWLAVETASAAIARLEEERLPLTPSAERLRQWTAELSGVRLDAARFPTGTPLTAREREVVALAASGLPDRGVAERLGISVRTAQTHLARAFAKLGVHRRADLTAALEGEG</sequence>
<dbReference type="Pfam" id="PF00196">
    <property type="entry name" value="GerE"/>
    <property type="match status" value="1"/>
</dbReference>
<dbReference type="PANTHER" id="PTHR43214:SF24">
    <property type="entry name" value="TRANSCRIPTIONAL REGULATORY PROTEIN NARL-RELATED"/>
    <property type="match status" value="1"/>
</dbReference>
<dbReference type="SUPFAM" id="SSF46894">
    <property type="entry name" value="C-terminal effector domain of the bipartite response regulators"/>
    <property type="match status" value="1"/>
</dbReference>
<dbReference type="GO" id="GO:0016887">
    <property type="term" value="F:ATP hydrolysis activity"/>
    <property type="evidence" value="ECO:0007669"/>
    <property type="project" value="InterPro"/>
</dbReference>
<dbReference type="Gene3D" id="1.10.10.10">
    <property type="entry name" value="Winged helix-like DNA-binding domain superfamily/Winged helix DNA-binding domain"/>
    <property type="match status" value="1"/>
</dbReference>
<dbReference type="InterPro" id="IPR011990">
    <property type="entry name" value="TPR-like_helical_dom_sf"/>
</dbReference>
<gene>
    <name evidence="5" type="ORF">D1781_17110</name>
</gene>
<dbReference type="EMBL" id="QXTG01000003">
    <property type="protein sequence ID" value="RIX26632.1"/>
    <property type="molecule type" value="Genomic_DNA"/>
</dbReference>
<feature type="domain" description="HTH luxR-type" evidence="4">
    <location>
        <begin position="798"/>
        <end position="863"/>
    </location>
</feature>
<dbReference type="RefSeq" id="WP_119483708.1">
    <property type="nucleotide sequence ID" value="NZ_QXTG01000003.1"/>
</dbReference>
<dbReference type="InterPro" id="IPR049945">
    <property type="entry name" value="AAA_22"/>
</dbReference>
<dbReference type="Proteomes" id="UP000265742">
    <property type="component" value="Unassembled WGS sequence"/>
</dbReference>
<evidence type="ECO:0000259" key="4">
    <source>
        <dbReference type="PROSITE" id="PS50043"/>
    </source>
</evidence>
<dbReference type="InterPro" id="IPR000792">
    <property type="entry name" value="Tscrpt_reg_LuxR_C"/>
</dbReference>
<reference evidence="6" key="1">
    <citation type="submission" date="2018-09" db="EMBL/GenBank/DDBJ databases">
        <authorList>
            <person name="Kim I."/>
        </authorList>
    </citation>
    <scope>NUCLEOTIDE SEQUENCE [LARGE SCALE GENOMIC DNA]</scope>
    <source>
        <strain evidence="6">DD4a</strain>
    </source>
</reference>
<comment type="caution">
    <text evidence="5">The sequence shown here is derived from an EMBL/GenBank/DDBJ whole genome shotgun (WGS) entry which is preliminary data.</text>
</comment>
<dbReference type="SMART" id="SM00421">
    <property type="entry name" value="HTH_LUXR"/>
    <property type="match status" value="1"/>
</dbReference>
<dbReference type="PROSITE" id="PS50043">
    <property type="entry name" value="HTH_LUXR_2"/>
    <property type="match status" value="1"/>
</dbReference>
<organism evidence="5 6">
    <name type="scientific">Amnibacterium setariae</name>
    <dbReference type="NCBI Taxonomy" id="2306585"/>
    <lineage>
        <taxon>Bacteria</taxon>
        <taxon>Bacillati</taxon>
        <taxon>Actinomycetota</taxon>
        <taxon>Actinomycetes</taxon>
        <taxon>Micrococcales</taxon>
        <taxon>Microbacteriaceae</taxon>
        <taxon>Amnibacterium</taxon>
    </lineage>
</organism>
<evidence type="ECO:0000256" key="1">
    <source>
        <dbReference type="ARBA" id="ARBA00023015"/>
    </source>
</evidence>
<protein>
    <recommendedName>
        <fullName evidence="4">HTH luxR-type domain-containing protein</fullName>
    </recommendedName>
</protein>
<dbReference type="AlphaFoldDB" id="A0A3A1TTN3"/>
<keyword evidence="6" id="KW-1185">Reference proteome</keyword>
<dbReference type="InterPro" id="IPR036388">
    <property type="entry name" value="WH-like_DNA-bd_sf"/>
</dbReference>
<keyword evidence="1" id="KW-0805">Transcription regulation</keyword>
<evidence type="ECO:0000313" key="6">
    <source>
        <dbReference type="Proteomes" id="UP000265742"/>
    </source>
</evidence>
<dbReference type="SUPFAM" id="SSF48452">
    <property type="entry name" value="TPR-like"/>
    <property type="match status" value="1"/>
</dbReference>
<dbReference type="SUPFAM" id="SSF52540">
    <property type="entry name" value="P-loop containing nucleoside triphosphate hydrolases"/>
    <property type="match status" value="1"/>
</dbReference>
<dbReference type="GO" id="GO:0006355">
    <property type="term" value="P:regulation of DNA-templated transcription"/>
    <property type="evidence" value="ECO:0007669"/>
    <property type="project" value="InterPro"/>
</dbReference>
<dbReference type="InterPro" id="IPR016032">
    <property type="entry name" value="Sig_transdc_resp-reg_C-effctor"/>
</dbReference>
<dbReference type="InterPro" id="IPR039420">
    <property type="entry name" value="WalR-like"/>
</dbReference>
<evidence type="ECO:0000256" key="3">
    <source>
        <dbReference type="ARBA" id="ARBA00023163"/>
    </source>
</evidence>
<name>A0A3A1TTN3_9MICO</name>
<dbReference type="InterPro" id="IPR027417">
    <property type="entry name" value="P-loop_NTPase"/>
</dbReference>
<dbReference type="CDD" id="cd06170">
    <property type="entry name" value="LuxR_C_like"/>
    <property type="match status" value="1"/>
</dbReference>
<keyword evidence="3" id="KW-0804">Transcription</keyword>
<evidence type="ECO:0000313" key="5">
    <source>
        <dbReference type="EMBL" id="RIX26632.1"/>
    </source>
</evidence>
<dbReference type="OrthoDB" id="3197423at2"/>
<evidence type="ECO:0000256" key="2">
    <source>
        <dbReference type="ARBA" id="ARBA00023125"/>
    </source>
</evidence>
<dbReference type="Gene3D" id="1.25.40.10">
    <property type="entry name" value="Tetratricopeptide repeat domain"/>
    <property type="match status" value="1"/>
</dbReference>
<dbReference type="PANTHER" id="PTHR43214">
    <property type="entry name" value="TWO-COMPONENT RESPONSE REGULATOR"/>
    <property type="match status" value="1"/>
</dbReference>
<accession>A0A3A1TTN3</accession>